<dbReference type="Gene3D" id="3.30.1330.40">
    <property type="entry name" value="RutC-like"/>
    <property type="match status" value="1"/>
</dbReference>
<reference evidence="2 3" key="1">
    <citation type="submission" date="2013-03" db="EMBL/GenBank/DDBJ databases">
        <title>Salinisphaera dokdonensis CL-ES53 Genome Sequencing.</title>
        <authorList>
            <person name="Li C."/>
            <person name="Lai Q."/>
            <person name="Shao Z."/>
        </authorList>
    </citation>
    <scope>NUCLEOTIDE SEQUENCE [LARGE SCALE GENOMIC DNA]</scope>
    <source>
        <strain evidence="2 3">CL-ES53</strain>
    </source>
</reference>
<protein>
    <submittedName>
        <fullName evidence="2">Endoribonuclease L-PSP family protein</fullName>
    </submittedName>
</protein>
<gene>
    <name evidence="2" type="ORF">SADO_10724</name>
</gene>
<dbReference type="PANTHER" id="PTHR11803:SF39">
    <property type="entry name" value="2-IMINOBUTANOATE_2-IMINOPROPANOATE DEAMINASE"/>
    <property type="match status" value="1"/>
</dbReference>
<comment type="caution">
    <text evidence="2">The sequence shown here is derived from an EMBL/GenBank/DDBJ whole genome shotgun (WGS) entry which is preliminary data.</text>
</comment>
<dbReference type="NCBIfam" id="TIGR00004">
    <property type="entry name" value="Rid family detoxifying hydrolase"/>
    <property type="match status" value="1"/>
</dbReference>
<organism evidence="2 3">
    <name type="scientific">Salinisphaera dokdonensis CL-ES53</name>
    <dbReference type="NCBI Taxonomy" id="1304272"/>
    <lineage>
        <taxon>Bacteria</taxon>
        <taxon>Pseudomonadati</taxon>
        <taxon>Pseudomonadota</taxon>
        <taxon>Gammaproteobacteria</taxon>
        <taxon>Salinisphaerales</taxon>
        <taxon>Salinisphaeraceae</taxon>
        <taxon>Salinisphaera</taxon>
    </lineage>
</organism>
<comment type="similarity">
    <text evidence="1">Belongs to the RutC family.</text>
</comment>
<dbReference type="CDD" id="cd00448">
    <property type="entry name" value="YjgF_YER057c_UK114_family"/>
    <property type="match status" value="1"/>
</dbReference>
<dbReference type="SUPFAM" id="SSF55298">
    <property type="entry name" value="YjgF-like"/>
    <property type="match status" value="1"/>
</dbReference>
<evidence type="ECO:0000256" key="1">
    <source>
        <dbReference type="ARBA" id="ARBA00010552"/>
    </source>
</evidence>
<accession>A0ABV2B1F7</accession>
<dbReference type="InterPro" id="IPR035959">
    <property type="entry name" value="RutC-like_sf"/>
</dbReference>
<evidence type="ECO:0000313" key="3">
    <source>
        <dbReference type="Proteomes" id="UP001460888"/>
    </source>
</evidence>
<name>A0ABV2B1F7_9GAMM</name>
<dbReference type="InterPro" id="IPR006056">
    <property type="entry name" value="RidA"/>
</dbReference>
<evidence type="ECO:0000313" key="2">
    <source>
        <dbReference type="EMBL" id="MES1929725.1"/>
    </source>
</evidence>
<dbReference type="Pfam" id="PF01042">
    <property type="entry name" value="Ribonuc_L-PSP"/>
    <property type="match status" value="1"/>
</dbReference>
<dbReference type="EMBL" id="APND01000003">
    <property type="protein sequence ID" value="MES1929725.1"/>
    <property type="molecule type" value="Genomic_DNA"/>
</dbReference>
<dbReference type="PANTHER" id="PTHR11803">
    <property type="entry name" value="2-IMINOBUTANOATE/2-IMINOPROPANOATE DEAMINASE RIDA"/>
    <property type="match status" value="1"/>
</dbReference>
<proteinExistence type="inferred from homology"/>
<dbReference type="InterPro" id="IPR006175">
    <property type="entry name" value="YjgF/YER057c/UK114"/>
</dbReference>
<dbReference type="Proteomes" id="UP001460888">
    <property type="component" value="Unassembled WGS sequence"/>
</dbReference>
<sequence>MRSACNSSTGCQGRGALWDNDGHDFNRVNIMVQPVSHQIINTKEAPDAIGAYSQAVQAGDTVYISGQIPLDPATGDLVEGDIEAQIERVFDNIEAVARAAGGTLSHVVKFNIYLIDMDNFGAVNKVMERKLDKPYPARAAVGVAALPKGAGVEADAILALG</sequence>
<keyword evidence="3" id="KW-1185">Reference proteome</keyword>